<dbReference type="InterPro" id="IPR005064">
    <property type="entry name" value="BUG"/>
</dbReference>
<evidence type="ECO:0000256" key="1">
    <source>
        <dbReference type="ARBA" id="ARBA00006987"/>
    </source>
</evidence>
<dbReference type="InterPro" id="IPR042100">
    <property type="entry name" value="Bug_dom1"/>
</dbReference>
<proteinExistence type="inferred from homology"/>
<sequence>MVAVSPRSRSPSSPGGLLDLVTRLVGQQMSERLGQPVVIENKPGADGLLGIRYVKSQPADGYTVLASAGTIAIQPAVKQDPGYDLMKDFTGSAP</sequence>
<dbReference type="AlphaFoldDB" id="A0A515DDW2"/>
<dbReference type="KEGG" id="rhf:EUB48_15995"/>
<dbReference type="Pfam" id="PF03401">
    <property type="entry name" value="TctC"/>
    <property type="match status" value="1"/>
</dbReference>
<reference evidence="2 3" key="1">
    <citation type="submission" date="2019-01" db="EMBL/GenBank/DDBJ databases">
        <title>Genomic insights into a novel species Rhodoferax sp.</title>
        <authorList>
            <person name="Jin L."/>
        </authorList>
    </citation>
    <scope>NUCLEOTIDE SEQUENCE [LARGE SCALE GENOMIC DNA]</scope>
    <source>
        <strain evidence="2 3">CHu59-6-5</strain>
    </source>
</reference>
<comment type="similarity">
    <text evidence="1">Belongs to the UPF0065 (bug) family.</text>
</comment>
<dbReference type="PANTHER" id="PTHR42928:SF5">
    <property type="entry name" value="BLR1237 PROTEIN"/>
    <property type="match status" value="1"/>
</dbReference>
<evidence type="ECO:0008006" key="4">
    <source>
        <dbReference type="Google" id="ProtNLM"/>
    </source>
</evidence>
<accession>A0A515DDW2</accession>
<dbReference type="EMBL" id="CP035503">
    <property type="protein sequence ID" value="QDL38622.1"/>
    <property type="molecule type" value="Genomic_DNA"/>
</dbReference>
<dbReference type="Proteomes" id="UP000316798">
    <property type="component" value="Chromosome"/>
</dbReference>
<dbReference type="PANTHER" id="PTHR42928">
    <property type="entry name" value="TRICARBOXYLATE-BINDING PROTEIN"/>
    <property type="match status" value="1"/>
</dbReference>
<dbReference type="Gene3D" id="3.40.190.150">
    <property type="entry name" value="Bordetella uptake gene, domain 1"/>
    <property type="match status" value="1"/>
</dbReference>
<gene>
    <name evidence="2" type="ORF">EUB48_15995</name>
</gene>
<keyword evidence="3" id="KW-1185">Reference proteome</keyword>
<evidence type="ECO:0000313" key="3">
    <source>
        <dbReference type="Proteomes" id="UP000316798"/>
    </source>
</evidence>
<protein>
    <recommendedName>
        <fullName evidence="4">Tripartite tricarboxylate transporter substrate binding protein</fullName>
    </recommendedName>
</protein>
<name>A0A515DDW2_9BURK</name>
<evidence type="ECO:0000313" key="2">
    <source>
        <dbReference type="EMBL" id="QDL38622.1"/>
    </source>
</evidence>
<organism evidence="2 3">
    <name type="scientific">Rhodoferax sediminis</name>
    <dbReference type="NCBI Taxonomy" id="2509614"/>
    <lineage>
        <taxon>Bacteria</taxon>
        <taxon>Pseudomonadati</taxon>
        <taxon>Pseudomonadota</taxon>
        <taxon>Betaproteobacteria</taxon>
        <taxon>Burkholderiales</taxon>
        <taxon>Comamonadaceae</taxon>
        <taxon>Rhodoferax</taxon>
    </lineage>
</organism>